<keyword evidence="11" id="KW-1185">Reference proteome</keyword>
<keyword evidence="7" id="KW-0694">RNA-binding</keyword>
<dbReference type="Pfam" id="PF10672">
    <property type="entry name" value="Methyltrans_SAM"/>
    <property type="match status" value="1"/>
</dbReference>
<keyword evidence="3 6" id="KW-0489">Methyltransferase</keyword>
<feature type="domain" description="THUMP" evidence="9">
    <location>
        <begin position="46"/>
        <end position="158"/>
    </location>
</feature>
<dbReference type="GO" id="GO:0052915">
    <property type="term" value="F:23S rRNA (guanine(2445)-N(2))-methyltransferase activity"/>
    <property type="evidence" value="ECO:0007669"/>
    <property type="project" value="UniProtKB-UniRule"/>
</dbReference>
<organism evidence="10 11">
    <name type="scientific">Halomonas binhaiensis</name>
    <dbReference type="NCBI Taxonomy" id="2562282"/>
    <lineage>
        <taxon>Bacteria</taxon>
        <taxon>Pseudomonadati</taxon>
        <taxon>Pseudomonadota</taxon>
        <taxon>Gammaproteobacteria</taxon>
        <taxon>Oceanospirillales</taxon>
        <taxon>Halomonadaceae</taxon>
        <taxon>Halomonas</taxon>
    </lineage>
</organism>
<feature type="compositionally biased region" description="Basic and acidic residues" evidence="8">
    <location>
        <begin position="396"/>
        <end position="418"/>
    </location>
</feature>
<reference evidence="10" key="1">
    <citation type="submission" date="2021-02" db="EMBL/GenBank/DDBJ databases">
        <title>Strain Y2R2, a novel species of the genus Halomonas.</title>
        <authorList>
            <person name="Huang H."/>
        </authorList>
    </citation>
    <scope>NUCLEOTIDE SEQUENCE</scope>
    <source>
        <strain evidence="10">Y2R2</strain>
    </source>
</reference>
<feature type="region of interest" description="Disordered" evidence="8">
    <location>
        <begin position="396"/>
        <end position="425"/>
    </location>
</feature>
<dbReference type="EMBL" id="CP038437">
    <property type="protein sequence ID" value="QEM81139.1"/>
    <property type="molecule type" value="Genomic_DNA"/>
</dbReference>
<keyword evidence="1 6" id="KW-0963">Cytoplasm</keyword>
<dbReference type="InterPro" id="IPR029063">
    <property type="entry name" value="SAM-dependent_MTases_sf"/>
</dbReference>
<dbReference type="GO" id="GO:0003723">
    <property type="term" value="F:RNA binding"/>
    <property type="evidence" value="ECO:0007669"/>
    <property type="project" value="UniProtKB-UniRule"/>
</dbReference>
<evidence type="ECO:0000256" key="5">
    <source>
        <dbReference type="ARBA" id="ARBA00022691"/>
    </source>
</evidence>
<dbReference type="Pfam" id="PF01170">
    <property type="entry name" value="UPF0020"/>
    <property type="match status" value="1"/>
</dbReference>
<dbReference type="EC" id="2.1.1.264" evidence="6"/>
<dbReference type="KEGG" id="hbh:E4T21_05955"/>
<dbReference type="OrthoDB" id="9809404at2"/>
<keyword evidence="5 6" id="KW-0949">S-adenosyl-L-methionine</keyword>
<comment type="catalytic activity">
    <reaction evidence="6">
        <text>guanosine(2069) in 23S rRNA + S-adenosyl-L-methionine = N(2)-methylguanosine(2069) in 23S rRNA + S-adenosyl-L-homocysteine + H(+)</text>
        <dbReference type="Rhea" id="RHEA:43772"/>
        <dbReference type="Rhea" id="RHEA-COMP:10688"/>
        <dbReference type="Rhea" id="RHEA-COMP:10689"/>
        <dbReference type="ChEBI" id="CHEBI:15378"/>
        <dbReference type="ChEBI" id="CHEBI:57856"/>
        <dbReference type="ChEBI" id="CHEBI:59789"/>
        <dbReference type="ChEBI" id="CHEBI:74269"/>
        <dbReference type="ChEBI" id="CHEBI:74481"/>
        <dbReference type="EC" id="2.1.1.264"/>
    </reaction>
</comment>
<evidence type="ECO:0000256" key="7">
    <source>
        <dbReference type="PROSITE-ProRule" id="PRU00529"/>
    </source>
</evidence>
<dbReference type="PANTHER" id="PTHR47313">
    <property type="entry name" value="RIBOSOMAL RNA LARGE SUBUNIT METHYLTRANSFERASE K/L"/>
    <property type="match status" value="1"/>
</dbReference>
<proteinExistence type="inferred from homology"/>
<comment type="function">
    <text evidence="6">Specifically methylates the guanine in position 2445 (m2G2445) and the guanine in position 2069 (m7G2069) of 23S rRNA.</text>
</comment>
<dbReference type="PROSITE" id="PS01261">
    <property type="entry name" value="UPF0020"/>
    <property type="match status" value="1"/>
</dbReference>
<name>A0A5C1NHG2_9GAMM</name>
<dbReference type="EC" id="2.1.1.173" evidence="6"/>
<dbReference type="AlphaFoldDB" id="A0A5C1NHG2"/>
<dbReference type="PROSITE" id="PS51165">
    <property type="entry name" value="THUMP"/>
    <property type="match status" value="1"/>
</dbReference>
<comment type="catalytic activity">
    <reaction evidence="6">
        <text>guanosine(2445) in 23S rRNA + S-adenosyl-L-methionine = N(2)-methylguanosine(2445) in 23S rRNA + S-adenosyl-L-homocysteine + H(+)</text>
        <dbReference type="Rhea" id="RHEA:42740"/>
        <dbReference type="Rhea" id="RHEA-COMP:10215"/>
        <dbReference type="Rhea" id="RHEA-COMP:10216"/>
        <dbReference type="ChEBI" id="CHEBI:15378"/>
        <dbReference type="ChEBI" id="CHEBI:57856"/>
        <dbReference type="ChEBI" id="CHEBI:59789"/>
        <dbReference type="ChEBI" id="CHEBI:74269"/>
        <dbReference type="ChEBI" id="CHEBI:74481"/>
        <dbReference type="EC" id="2.1.1.173"/>
    </reaction>
</comment>
<dbReference type="Proteomes" id="UP000324285">
    <property type="component" value="Chromosome"/>
</dbReference>
<dbReference type="InterPro" id="IPR053943">
    <property type="entry name" value="RlmKL-like_Mtase_CS"/>
</dbReference>
<evidence type="ECO:0000259" key="9">
    <source>
        <dbReference type="PROSITE" id="PS51165"/>
    </source>
</evidence>
<dbReference type="Pfam" id="PF22020">
    <property type="entry name" value="RlmL_1st"/>
    <property type="match status" value="1"/>
</dbReference>
<dbReference type="InterPro" id="IPR002052">
    <property type="entry name" value="DNA_methylase_N6_adenine_CS"/>
</dbReference>
<comment type="similarity">
    <text evidence="6">Belongs to the methyltransferase superfamily. RlmKL family.</text>
</comment>
<dbReference type="PANTHER" id="PTHR47313:SF1">
    <property type="entry name" value="RIBOSOMAL RNA LARGE SUBUNIT METHYLTRANSFERASE K_L"/>
    <property type="match status" value="1"/>
</dbReference>
<dbReference type="InterPro" id="IPR054170">
    <property type="entry name" value="RlmL_1st"/>
</dbReference>
<dbReference type="SUPFAM" id="SSF53335">
    <property type="entry name" value="S-adenosyl-L-methionine-dependent methyltransferases"/>
    <property type="match status" value="2"/>
</dbReference>
<dbReference type="RefSeq" id="WP_149284153.1">
    <property type="nucleotide sequence ID" value="NZ_CP038437.2"/>
</dbReference>
<accession>A0A5C1NHG2</accession>
<evidence type="ECO:0000256" key="1">
    <source>
        <dbReference type="ARBA" id="ARBA00022490"/>
    </source>
</evidence>
<evidence type="ECO:0000313" key="11">
    <source>
        <dbReference type="Proteomes" id="UP000324285"/>
    </source>
</evidence>
<dbReference type="InterPro" id="IPR004114">
    <property type="entry name" value="THUMP_dom"/>
</dbReference>
<evidence type="ECO:0000256" key="4">
    <source>
        <dbReference type="ARBA" id="ARBA00022679"/>
    </source>
</evidence>
<evidence type="ECO:0000256" key="8">
    <source>
        <dbReference type="SAM" id="MobiDB-lite"/>
    </source>
</evidence>
<dbReference type="SMART" id="SM00981">
    <property type="entry name" value="THUMP"/>
    <property type="match status" value="1"/>
</dbReference>
<dbReference type="HAMAP" id="MF_01858">
    <property type="entry name" value="23SrRNA_methyltr_KL"/>
    <property type="match status" value="1"/>
</dbReference>
<evidence type="ECO:0000256" key="3">
    <source>
        <dbReference type="ARBA" id="ARBA00022603"/>
    </source>
</evidence>
<dbReference type="PROSITE" id="PS00092">
    <property type="entry name" value="N6_MTASE"/>
    <property type="match status" value="1"/>
</dbReference>
<keyword evidence="4 6" id="KW-0808">Transferase</keyword>
<evidence type="ECO:0000256" key="6">
    <source>
        <dbReference type="HAMAP-Rule" id="MF_01858"/>
    </source>
</evidence>
<dbReference type="Gene3D" id="3.40.50.150">
    <property type="entry name" value="Vaccinia Virus protein VP39"/>
    <property type="match status" value="2"/>
</dbReference>
<evidence type="ECO:0000256" key="2">
    <source>
        <dbReference type="ARBA" id="ARBA00022552"/>
    </source>
</evidence>
<dbReference type="NCBIfam" id="NF008748">
    <property type="entry name" value="PRK11783.1"/>
    <property type="match status" value="1"/>
</dbReference>
<evidence type="ECO:0000313" key="10">
    <source>
        <dbReference type="EMBL" id="QEM81139.1"/>
    </source>
</evidence>
<dbReference type="InterPro" id="IPR017244">
    <property type="entry name" value="23SrRNA_methyltr_KL"/>
</dbReference>
<dbReference type="GO" id="GO:0005737">
    <property type="term" value="C:cytoplasm"/>
    <property type="evidence" value="ECO:0007669"/>
    <property type="project" value="UniProtKB-SubCell"/>
</dbReference>
<keyword evidence="2 6" id="KW-0698">rRNA processing</keyword>
<dbReference type="Gene3D" id="3.30.2130.30">
    <property type="match status" value="1"/>
</dbReference>
<dbReference type="Gene3D" id="3.30.750.80">
    <property type="entry name" value="RNA methyltransferase domain (HRMD) like"/>
    <property type="match status" value="1"/>
</dbReference>
<dbReference type="GO" id="GO:0070043">
    <property type="term" value="F:rRNA (guanine-N7-)-methyltransferase activity"/>
    <property type="evidence" value="ECO:0007669"/>
    <property type="project" value="UniProtKB-UniRule"/>
</dbReference>
<gene>
    <name evidence="10" type="primary">rlmKL</name>
    <name evidence="6" type="synonym">rlmL</name>
    <name evidence="10" type="ORF">E4T21_05955</name>
</gene>
<protein>
    <recommendedName>
        <fullName evidence="6">Ribosomal RNA large subunit methyltransferase K/L</fullName>
    </recommendedName>
    <domain>
        <recommendedName>
            <fullName evidence="6">23S rRNA m2G2445 methyltransferase</fullName>
            <ecNumber evidence="6">2.1.1.173</ecNumber>
        </recommendedName>
        <alternativeName>
            <fullName evidence="6">rRNA (guanine-N(2)-)-methyltransferase RlmL</fullName>
        </alternativeName>
    </domain>
    <domain>
        <recommendedName>
            <fullName evidence="6">23S rRNA m7G2069 methyltransferase</fullName>
            <ecNumber evidence="6">2.1.1.264</ecNumber>
        </recommendedName>
        <alternativeName>
            <fullName evidence="6">rRNA (guanine-N(7)-)-methyltransferase RlmK</fullName>
        </alternativeName>
    </domain>
</protein>
<dbReference type="InterPro" id="IPR000241">
    <property type="entry name" value="RlmKL-like_Mtase"/>
</dbReference>
<dbReference type="CDD" id="cd02440">
    <property type="entry name" value="AdoMet_MTases"/>
    <property type="match status" value="1"/>
</dbReference>
<dbReference type="InterPro" id="IPR019614">
    <property type="entry name" value="SAM-dep_methyl-trfase"/>
</dbReference>
<dbReference type="PIRSF" id="PIRSF037618">
    <property type="entry name" value="RNA_Mtase_bacteria_prd"/>
    <property type="match status" value="1"/>
</dbReference>
<sequence>MPEKLDLLATCPKGIELLLASELAELGAEEGKTTVAGVNVQADLAGAYRACLWSRLANRVILCLSRAEGIETPDALRDVVASIDWSQHMRPGATIAVDFHGRSDQIRHTRFGAQTVKDGVVDRMLAAGLPRPNVDVRQPDVRLYANLHRGRLTLGIDLSGDSLHRRGYRRDTGHAPLKENLAAALLVRAGWPEMARHGAPLIDPMCGSGTLLIEAGLMAADIAPNLSRERFGFHGWLGHDAALWAELKREAEARASIGRKRCKTVIFGFDQSPPALSAAKTNAMRAGIPAMIHLDGASVQRLSRPRVLNPAEPGLVITNPPYGERLGELPELVQLYTDLGHRLRLEFAGWRLALFTGNPDLGHRLGMRSHKQYALNNGPLEAKLLLIDVNDRKSSAARADSTDKAAEPARARDMETRQEAAPARSEGAQMFANRLEKNARRLRKWLKRSGETCYRLYDADMPEYALAIDVYGDRVHVQEYAPPKSVDQAQAQKRLFDALGVIPEVLGISASKVVIKRRQRQQGKAQYQKQGASGERFEVREGRARLWVNLRDYLDTGLFLDHRPVRRMLGEMAPGKRFLNLFCYTATATVQAALGTEAAGGASDSVSVDMSNTYLDWARDNFALNKLDPSRHRVIRDDCMRWLETAKGEFDLIFMDPPTFSNSKKMDDTLDIQRDHPRLVRLAMARLAKGGTLVFSNNQRRFSLDTALDQEFVVEDISKKTFDPDFNRRPDLHYCFLIKHR</sequence>
<comment type="subcellular location">
    <subcellularLocation>
        <location evidence="6">Cytoplasm</location>
    </subcellularLocation>
</comment>
<dbReference type="Pfam" id="PF02926">
    <property type="entry name" value="THUMP"/>
    <property type="match status" value="1"/>
</dbReference>
<dbReference type="CDD" id="cd11715">
    <property type="entry name" value="THUMP_AdoMetMT"/>
    <property type="match status" value="1"/>
</dbReference>